<organism evidence="1 2">
    <name type="scientific">Vibrio celticus</name>
    <dbReference type="NCBI Taxonomy" id="446372"/>
    <lineage>
        <taxon>Bacteria</taxon>
        <taxon>Pseudomonadati</taxon>
        <taxon>Pseudomonadota</taxon>
        <taxon>Gammaproteobacteria</taxon>
        <taxon>Vibrionales</taxon>
        <taxon>Vibrionaceae</taxon>
        <taxon>Vibrio</taxon>
    </lineage>
</organism>
<evidence type="ECO:0000313" key="1">
    <source>
        <dbReference type="EMBL" id="SBT15664.1"/>
    </source>
</evidence>
<dbReference type="Proteomes" id="UP000092819">
    <property type="component" value="Unassembled WGS sequence"/>
</dbReference>
<evidence type="ECO:0000313" key="2">
    <source>
        <dbReference type="Proteomes" id="UP000092819"/>
    </source>
</evidence>
<keyword evidence="2" id="KW-1185">Reference proteome</keyword>
<dbReference type="AlphaFoldDB" id="A0A1C3JKI5"/>
<proteinExistence type="predicted"/>
<accession>A0A1C3JKI5</accession>
<sequence>MKIVVRYQDGTVEDSEGNVLSFGLDRFVSDICLGEHCFMCGASPTNTSFNDEHVIPKWVLRKLDLYKEKITLPNKAQIPYERYVVPCCTSCNSFLGETVEAEIKCAFDNGHDSLNKYIYQNGTQKLFLWLALIFFKTHLKDSFLRKHLDMRKGEETIASDYDWSFMHHIHCLIRTLKTGVEFDERCFGSMIILPATVSSNYSQFDFCDTYASNTIMLRIGDVAIVSVLDDSCASAYFLAPILEKITGSCSPLQLREILAHVTLINDKLKYRPRFFTKFDRAAQSLSIHTELPETMDMEPFTKEEFGRVLYSKVSDYLGKVTCPNGEFNEENLKAGNYRFLIDEKNEFIANSMEKFT</sequence>
<dbReference type="EMBL" id="FLQZ01000176">
    <property type="protein sequence ID" value="SBT15664.1"/>
    <property type="molecule type" value="Genomic_DNA"/>
</dbReference>
<gene>
    <name evidence="1" type="ORF">VCE7224_04469</name>
</gene>
<dbReference type="RefSeq" id="WP_065677787.1">
    <property type="nucleotide sequence ID" value="NZ_AP025464.1"/>
</dbReference>
<protein>
    <submittedName>
        <fullName evidence="1">Uncharacterized protein</fullName>
    </submittedName>
</protein>
<reference evidence="2" key="1">
    <citation type="submission" date="2016-06" db="EMBL/GenBank/DDBJ databases">
        <authorList>
            <person name="Rodrigo-Torres L."/>
            <person name="Arahal D.R."/>
        </authorList>
    </citation>
    <scope>NUCLEOTIDE SEQUENCE [LARGE SCALE GENOMIC DNA]</scope>
    <source>
        <strain evidence="2">CECT 7224</strain>
    </source>
</reference>
<name>A0A1C3JKI5_9VIBR</name>